<evidence type="ECO:0000313" key="1">
    <source>
        <dbReference type="EMBL" id="MFB6491049.1"/>
    </source>
</evidence>
<dbReference type="Proteomes" id="UP000033636">
    <property type="component" value="Unassembled WGS sequence"/>
</dbReference>
<organism evidence="1 2">
    <name type="scientific">Thermoproteus sp. AZ2</name>
    <dbReference type="NCBI Taxonomy" id="1609232"/>
    <lineage>
        <taxon>Archaea</taxon>
        <taxon>Thermoproteota</taxon>
        <taxon>Thermoprotei</taxon>
        <taxon>Thermoproteales</taxon>
        <taxon>Thermoproteaceae</taxon>
        <taxon>Thermoproteus</taxon>
    </lineage>
</organism>
<protein>
    <submittedName>
        <fullName evidence="1">Alcohol dehydrogenase catalytic domain-containing protein</fullName>
    </submittedName>
</protein>
<comment type="caution">
    <text evidence="1">The sequence shown here is derived from an EMBL/GenBank/DDBJ whole genome shotgun (WGS) entry which is preliminary data.</text>
</comment>
<gene>
    <name evidence="1" type="ORF">TU35_007405</name>
</gene>
<proteinExistence type="predicted"/>
<dbReference type="EMBL" id="JZWT02000019">
    <property type="protein sequence ID" value="MFB6491049.1"/>
    <property type="molecule type" value="Genomic_DNA"/>
</dbReference>
<evidence type="ECO:0000313" key="2">
    <source>
        <dbReference type="Proteomes" id="UP000033636"/>
    </source>
</evidence>
<name>A0ACC6V1V2_9CREN</name>
<sequence>MKYKVAALHELRKPFKIEEFDLPEVSGEQVLVKTAGCGLCHSDLHIWLGELAVAPRFPLVLGHEPSGYVAAKGGGVPESIRVGMPVLVNGGYYRRENIYSLRGANQLADLEAQMWAGGIHVGCYAEYFLVPSYRYLVPAEGLEDLDKASVLSDAGLTPYRAFKHAMAILQARQYAEPGDIVVVVGVGGLGIFGAQYVSRLAPHLDLVLADVRDEALEFAGKFARPLALINARRENPLEAIKKTAHDRKVVAVLDFVGSSKTVSTYIKALSPGGVYVLIGLAEPEATIPIFDTVAQEYAVLGSLWGSIGDLYEVAGLAKRGLVDYRGVVTKRWRLDEINEAFMQMEKGAQLGRMVVSFS</sequence>
<reference evidence="1" key="1">
    <citation type="submission" date="2024-07" db="EMBL/GenBank/DDBJ databases">
        <title>Metagenome and Metagenome-Assembled Genomes of Archaea from a hot spring from the geothermal field of Los Azufres, Mexico.</title>
        <authorList>
            <person name="Marin-Paredes R."/>
            <person name="Martinez-Romero E."/>
            <person name="Servin-Garciduenas L.E."/>
        </authorList>
    </citation>
    <scope>NUCLEOTIDE SEQUENCE</scope>
</reference>
<accession>A0ACC6V1V2</accession>